<evidence type="ECO:0000259" key="4">
    <source>
        <dbReference type="Pfam" id="PF00195"/>
    </source>
</evidence>
<organism evidence="6 7">
    <name type="scientific">Aureimonas glaciei</name>
    <dbReference type="NCBI Taxonomy" id="1776957"/>
    <lineage>
        <taxon>Bacteria</taxon>
        <taxon>Pseudomonadati</taxon>
        <taxon>Pseudomonadota</taxon>
        <taxon>Alphaproteobacteria</taxon>
        <taxon>Hyphomicrobiales</taxon>
        <taxon>Aurantimonadaceae</taxon>
        <taxon>Aureimonas</taxon>
    </lineage>
</organism>
<dbReference type="Proteomes" id="UP000613160">
    <property type="component" value="Unassembled WGS sequence"/>
</dbReference>
<dbReference type="PANTHER" id="PTHR11877">
    <property type="entry name" value="HYDROXYMETHYLGLUTARYL-COA SYNTHASE"/>
    <property type="match status" value="1"/>
</dbReference>
<dbReference type="InterPro" id="IPR012328">
    <property type="entry name" value="Chalcone/stilbene_synt_C"/>
</dbReference>
<proteinExistence type="inferred from homology"/>
<dbReference type="GO" id="GO:0016747">
    <property type="term" value="F:acyltransferase activity, transferring groups other than amino-acyl groups"/>
    <property type="evidence" value="ECO:0007669"/>
    <property type="project" value="InterPro"/>
</dbReference>
<evidence type="ECO:0000313" key="6">
    <source>
        <dbReference type="EMBL" id="GGD15330.1"/>
    </source>
</evidence>
<evidence type="ECO:0000313" key="7">
    <source>
        <dbReference type="Proteomes" id="UP000613160"/>
    </source>
</evidence>
<dbReference type="EMBL" id="BMJJ01000003">
    <property type="protein sequence ID" value="GGD15330.1"/>
    <property type="molecule type" value="Genomic_DNA"/>
</dbReference>
<protein>
    <submittedName>
        <fullName evidence="6">Naringenin-chalcone synthase</fullName>
    </submittedName>
</protein>
<evidence type="ECO:0000259" key="5">
    <source>
        <dbReference type="Pfam" id="PF02797"/>
    </source>
</evidence>
<dbReference type="CDD" id="cd00831">
    <property type="entry name" value="CHS_like"/>
    <property type="match status" value="1"/>
</dbReference>
<dbReference type="GO" id="GO:0030639">
    <property type="term" value="P:polyketide biosynthetic process"/>
    <property type="evidence" value="ECO:0007669"/>
    <property type="project" value="TreeGrafter"/>
</dbReference>
<dbReference type="Pfam" id="PF00195">
    <property type="entry name" value="Chal_sti_synt_N"/>
    <property type="match status" value="1"/>
</dbReference>
<evidence type="ECO:0000256" key="2">
    <source>
        <dbReference type="ARBA" id="ARBA00022679"/>
    </source>
</evidence>
<dbReference type="AlphaFoldDB" id="A0A917D9G0"/>
<evidence type="ECO:0000256" key="3">
    <source>
        <dbReference type="PIRSR" id="PIRSR000451-1"/>
    </source>
</evidence>
<dbReference type="SUPFAM" id="SSF53901">
    <property type="entry name" value="Thiolase-like"/>
    <property type="match status" value="1"/>
</dbReference>
<evidence type="ECO:0000256" key="1">
    <source>
        <dbReference type="ARBA" id="ARBA00005531"/>
    </source>
</evidence>
<feature type="active site" description="Acyl-thioester intermediate" evidence="3">
    <location>
        <position position="152"/>
    </location>
</feature>
<dbReference type="PANTHER" id="PTHR11877:SF46">
    <property type="entry name" value="TYPE III POLYKETIDE SYNTHASE A"/>
    <property type="match status" value="1"/>
</dbReference>
<keyword evidence="7" id="KW-1185">Reference proteome</keyword>
<dbReference type="PIRSF" id="PIRSF000451">
    <property type="entry name" value="PKS_III"/>
    <property type="match status" value="1"/>
</dbReference>
<comment type="caution">
    <text evidence="6">The sequence shown here is derived from an EMBL/GenBank/DDBJ whole genome shotgun (WGS) entry which is preliminary data.</text>
</comment>
<comment type="similarity">
    <text evidence="1">Belongs to the thiolase-like superfamily. Chalcone/stilbene synthases family.</text>
</comment>
<dbReference type="InterPro" id="IPR016039">
    <property type="entry name" value="Thiolase-like"/>
</dbReference>
<reference evidence="6" key="1">
    <citation type="journal article" date="2014" name="Int. J. Syst. Evol. Microbiol.">
        <title>Complete genome sequence of Corynebacterium casei LMG S-19264T (=DSM 44701T), isolated from a smear-ripened cheese.</title>
        <authorList>
            <consortium name="US DOE Joint Genome Institute (JGI-PGF)"/>
            <person name="Walter F."/>
            <person name="Albersmeier A."/>
            <person name="Kalinowski J."/>
            <person name="Ruckert C."/>
        </authorList>
    </citation>
    <scope>NUCLEOTIDE SEQUENCE</scope>
    <source>
        <strain evidence="6">CGMCC 1.15493</strain>
    </source>
</reference>
<dbReference type="InterPro" id="IPR011141">
    <property type="entry name" value="Polyketide_synthase_type-III"/>
</dbReference>
<dbReference type="InterPro" id="IPR001099">
    <property type="entry name" value="Chalcone/stilbene_synt_N"/>
</dbReference>
<feature type="domain" description="Chalcone/stilbene synthase N-terminal" evidence="4">
    <location>
        <begin position="12"/>
        <end position="214"/>
    </location>
</feature>
<name>A0A917D9G0_9HYPH</name>
<dbReference type="Pfam" id="PF02797">
    <property type="entry name" value="Chal_sti_synt_C"/>
    <property type="match status" value="1"/>
</dbReference>
<dbReference type="RefSeq" id="WP_244639971.1">
    <property type="nucleotide sequence ID" value="NZ_BMJJ01000003.1"/>
</dbReference>
<gene>
    <name evidence="6" type="ORF">GCM10011335_17670</name>
</gene>
<reference evidence="6" key="2">
    <citation type="submission" date="2020-09" db="EMBL/GenBank/DDBJ databases">
        <authorList>
            <person name="Sun Q."/>
            <person name="Zhou Y."/>
        </authorList>
    </citation>
    <scope>NUCLEOTIDE SEQUENCE</scope>
    <source>
        <strain evidence="6">CGMCC 1.15493</strain>
    </source>
</reference>
<accession>A0A917D9G0</accession>
<keyword evidence="2" id="KW-0808">Transferase</keyword>
<feature type="domain" description="Chalcone/stilbene synthase C-terminal" evidence="5">
    <location>
        <begin position="230"/>
        <end position="356"/>
    </location>
</feature>
<dbReference type="Gene3D" id="3.40.47.10">
    <property type="match status" value="2"/>
</dbReference>
<sequence length="357" mass="38876">MSHAYLNRVRSAVPENEVHRYFLRFAASQLSEDPRRQTVFNRMADKGGIEHRYSCLVPSGDPEGECLDAGNLYRRGAFPGTARRMEIFEDQAHRLATRAVEALDLGDERSRITHLIVATCTGFSAPGIDLEIVARCGLDPTVERTLIGFMGCYAAINGLKLARHIVRSEPEARVLVVNIELCTLHLRETKDLEKLLSFCLWGDGCTAALVTADPVGLRLDGFKALLAADTADLMSWSVRDDGFDMVLSGRVPRAIEETLGAHRDVFLRGAAVADIDLWAVHPGGRSVLDSVERALDLPADALAPSRNVLRDKGNMSSATVMFVLEDMLASAETGMRGCGMAFGPGLTAETMLFEAVG</sequence>